<keyword evidence="5" id="KW-0472">Membrane</keyword>
<protein>
    <submittedName>
        <fullName evidence="7">Thiol-disulfide oxidoreductase ResA</fullName>
    </submittedName>
</protein>
<dbReference type="GO" id="GO:0017004">
    <property type="term" value="P:cytochrome complex assembly"/>
    <property type="evidence" value="ECO:0007669"/>
    <property type="project" value="UniProtKB-KW"/>
</dbReference>
<dbReference type="InterPro" id="IPR000866">
    <property type="entry name" value="AhpC/TSA"/>
</dbReference>
<dbReference type="GO" id="GO:0016491">
    <property type="term" value="F:oxidoreductase activity"/>
    <property type="evidence" value="ECO:0007669"/>
    <property type="project" value="InterPro"/>
</dbReference>
<evidence type="ECO:0000259" key="6">
    <source>
        <dbReference type="PROSITE" id="PS51352"/>
    </source>
</evidence>
<name>A0A517VMZ5_9PLAN</name>
<feature type="transmembrane region" description="Helical" evidence="5">
    <location>
        <begin position="12"/>
        <end position="32"/>
    </location>
</feature>
<keyword evidence="4" id="KW-0676">Redox-active center</keyword>
<dbReference type="InterPro" id="IPR050553">
    <property type="entry name" value="Thioredoxin_ResA/DsbE_sf"/>
</dbReference>
<dbReference type="AlphaFoldDB" id="A0A517VMZ5"/>
<keyword evidence="5" id="KW-0812">Transmembrane</keyword>
<keyword evidence="3" id="KW-1015">Disulfide bond</keyword>
<dbReference type="PANTHER" id="PTHR42852">
    <property type="entry name" value="THIOL:DISULFIDE INTERCHANGE PROTEIN DSBE"/>
    <property type="match status" value="1"/>
</dbReference>
<dbReference type="SUPFAM" id="SSF52833">
    <property type="entry name" value="Thioredoxin-like"/>
    <property type="match status" value="1"/>
</dbReference>
<evidence type="ECO:0000256" key="1">
    <source>
        <dbReference type="ARBA" id="ARBA00004196"/>
    </source>
</evidence>
<dbReference type="InterPro" id="IPR013766">
    <property type="entry name" value="Thioredoxin_domain"/>
</dbReference>
<dbReference type="InterPro" id="IPR036249">
    <property type="entry name" value="Thioredoxin-like_sf"/>
</dbReference>
<keyword evidence="5" id="KW-1133">Transmembrane helix</keyword>
<dbReference type="GO" id="GO:0016209">
    <property type="term" value="F:antioxidant activity"/>
    <property type="evidence" value="ECO:0007669"/>
    <property type="project" value="InterPro"/>
</dbReference>
<dbReference type="PANTHER" id="PTHR42852:SF6">
    <property type="entry name" value="THIOL:DISULFIDE INTERCHANGE PROTEIN DSBE"/>
    <property type="match status" value="1"/>
</dbReference>
<evidence type="ECO:0000256" key="2">
    <source>
        <dbReference type="ARBA" id="ARBA00022748"/>
    </source>
</evidence>
<proteinExistence type="predicted"/>
<dbReference type="KEGG" id="gax:Pan161_60880"/>
<dbReference type="Pfam" id="PF00578">
    <property type="entry name" value="AhpC-TSA"/>
    <property type="match status" value="1"/>
</dbReference>
<dbReference type="Proteomes" id="UP000316855">
    <property type="component" value="Chromosome"/>
</dbReference>
<dbReference type="Gene3D" id="3.40.30.10">
    <property type="entry name" value="Glutaredoxin"/>
    <property type="match status" value="1"/>
</dbReference>
<keyword evidence="8" id="KW-1185">Reference proteome</keyword>
<dbReference type="PROSITE" id="PS51352">
    <property type="entry name" value="THIOREDOXIN_2"/>
    <property type="match status" value="1"/>
</dbReference>
<dbReference type="EMBL" id="CP036343">
    <property type="protein sequence ID" value="QDT94392.1"/>
    <property type="molecule type" value="Genomic_DNA"/>
</dbReference>
<reference evidence="7 8" key="1">
    <citation type="submission" date="2019-02" db="EMBL/GenBank/DDBJ databases">
        <title>Deep-cultivation of Planctomycetes and their phenomic and genomic characterization uncovers novel biology.</title>
        <authorList>
            <person name="Wiegand S."/>
            <person name="Jogler M."/>
            <person name="Boedeker C."/>
            <person name="Pinto D."/>
            <person name="Vollmers J."/>
            <person name="Rivas-Marin E."/>
            <person name="Kohn T."/>
            <person name="Peeters S.H."/>
            <person name="Heuer A."/>
            <person name="Rast P."/>
            <person name="Oberbeckmann S."/>
            <person name="Bunk B."/>
            <person name="Jeske O."/>
            <person name="Meyerdierks A."/>
            <person name="Storesund J.E."/>
            <person name="Kallscheuer N."/>
            <person name="Luecker S."/>
            <person name="Lage O.M."/>
            <person name="Pohl T."/>
            <person name="Merkel B.J."/>
            <person name="Hornburger P."/>
            <person name="Mueller R.-W."/>
            <person name="Bruemmer F."/>
            <person name="Labrenz M."/>
            <person name="Spormann A.M."/>
            <person name="Op den Camp H."/>
            <person name="Overmann J."/>
            <person name="Amann R."/>
            <person name="Jetten M.S.M."/>
            <person name="Mascher T."/>
            <person name="Medema M.H."/>
            <person name="Devos D.P."/>
            <person name="Kaster A.-K."/>
            <person name="Ovreas L."/>
            <person name="Rohde M."/>
            <person name="Galperin M.Y."/>
            <person name="Jogler C."/>
        </authorList>
    </citation>
    <scope>NUCLEOTIDE SEQUENCE [LARGE SCALE GENOMIC DNA]</scope>
    <source>
        <strain evidence="7 8">Pan161</strain>
    </source>
</reference>
<dbReference type="CDD" id="cd02966">
    <property type="entry name" value="TlpA_like_family"/>
    <property type="match status" value="1"/>
</dbReference>
<evidence type="ECO:0000313" key="7">
    <source>
        <dbReference type="EMBL" id="QDT94392.1"/>
    </source>
</evidence>
<dbReference type="GO" id="GO:0030313">
    <property type="term" value="C:cell envelope"/>
    <property type="evidence" value="ECO:0007669"/>
    <property type="project" value="UniProtKB-SubCell"/>
</dbReference>
<keyword evidence="2" id="KW-0201">Cytochrome c-type biogenesis</keyword>
<comment type="subcellular location">
    <subcellularLocation>
        <location evidence="1">Cell envelope</location>
    </subcellularLocation>
</comment>
<evidence type="ECO:0000256" key="4">
    <source>
        <dbReference type="ARBA" id="ARBA00023284"/>
    </source>
</evidence>
<evidence type="ECO:0000256" key="5">
    <source>
        <dbReference type="SAM" id="Phobius"/>
    </source>
</evidence>
<feature type="domain" description="Thioredoxin" evidence="6">
    <location>
        <begin position="45"/>
        <end position="184"/>
    </location>
</feature>
<accession>A0A517VMZ5</accession>
<sequence length="187" mass="20837">MSNQSMKKDFTIALLMVVAGMILFTVWLGYGLNGNRRASQNLPLLTVGETAPPLKAEGWVNGNPHQDNFLEGKVIVVDAWATWCGPCRVEAPHMVEVYNKFKDQKVAFIGLTSDREDLLPKIKEWLSETGITWPNGYGAVDSLNAFKAEFIPQVWVIGIDGKIVWNENSRSSESLEEGIQRALNQSN</sequence>
<evidence type="ECO:0000313" key="8">
    <source>
        <dbReference type="Proteomes" id="UP000316855"/>
    </source>
</evidence>
<gene>
    <name evidence="7" type="primary">resA_14</name>
    <name evidence="7" type="ORF">Pan161_60880</name>
</gene>
<organism evidence="7 8">
    <name type="scientific">Gimesia algae</name>
    <dbReference type="NCBI Taxonomy" id="2527971"/>
    <lineage>
        <taxon>Bacteria</taxon>
        <taxon>Pseudomonadati</taxon>
        <taxon>Planctomycetota</taxon>
        <taxon>Planctomycetia</taxon>
        <taxon>Planctomycetales</taxon>
        <taxon>Planctomycetaceae</taxon>
        <taxon>Gimesia</taxon>
    </lineage>
</organism>
<evidence type="ECO:0000256" key="3">
    <source>
        <dbReference type="ARBA" id="ARBA00023157"/>
    </source>
</evidence>